<dbReference type="InterPro" id="IPR000667">
    <property type="entry name" value="Peptidase_S13"/>
</dbReference>
<evidence type="ECO:0000256" key="2">
    <source>
        <dbReference type="ARBA" id="ARBA00022801"/>
    </source>
</evidence>
<proteinExistence type="inferred from homology"/>
<dbReference type="GO" id="GO:0009002">
    <property type="term" value="F:serine-type D-Ala-D-Ala carboxypeptidase activity"/>
    <property type="evidence" value="ECO:0007669"/>
    <property type="project" value="UniProtKB-EC"/>
</dbReference>
<dbReference type="GO" id="GO:0000270">
    <property type="term" value="P:peptidoglycan metabolic process"/>
    <property type="evidence" value="ECO:0007669"/>
    <property type="project" value="TreeGrafter"/>
</dbReference>
<dbReference type="PANTHER" id="PTHR30023">
    <property type="entry name" value="D-ALANYL-D-ALANINE CARBOXYPEPTIDASE"/>
    <property type="match status" value="1"/>
</dbReference>
<dbReference type="Proteomes" id="UP000315017">
    <property type="component" value="Chromosome"/>
</dbReference>
<evidence type="ECO:0000313" key="3">
    <source>
        <dbReference type="EMBL" id="QDU31885.1"/>
    </source>
</evidence>
<dbReference type="SUPFAM" id="SSF56601">
    <property type="entry name" value="beta-lactamase/transpeptidase-like"/>
    <property type="match status" value="1"/>
</dbReference>
<dbReference type="EMBL" id="CP036274">
    <property type="protein sequence ID" value="QDU31885.1"/>
    <property type="molecule type" value="Genomic_DNA"/>
</dbReference>
<dbReference type="PROSITE" id="PS51257">
    <property type="entry name" value="PROKAR_LIPOPROTEIN"/>
    <property type="match status" value="1"/>
</dbReference>
<keyword evidence="3" id="KW-0121">Carboxypeptidase</keyword>
<evidence type="ECO:0000313" key="4">
    <source>
        <dbReference type="Proteomes" id="UP000315017"/>
    </source>
</evidence>
<accession>A0A517YNS7</accession>
<name>A0A517YNS7_9BACT</name>
<dbReference type="EC" id="3.4.16.4" evidence="3"/>
<evidence type="ECO:0000256" key="1">
    <source>
        <dbReference type="ARBA" id="ARBA00006096"/>
    </source>
</evidence>
<comment type="similarity">
    <text evidence="1">Belongs to the peptidase S13 family.</text>
</comment>
<gene>
    <name evidence="3" type="primary">dac</name>
    <name evidence="3" type="ORF">ETAA8_70470</name>
</gene>
<organism evidence="3 4">
    <name type="scientific">Anatilimnocola aggregata</name>
    <dbReference type="NCBI Taxonomy" id="2528021"/>
    <lineage>
        <taxon>Bacteria</taxon>
        <taxon>Pseudomonadati</taxon>
        <taxon>Planctomycetota</taxon>
        <taxon>Planctomycetia</taxon>
        <taxon>Pirellulales</taxon>
        <taxon>Pirellulaceae</taxon>
        <taxon>Anatilimnocola</taxon>
    </lineage>
</organism>
<dbReference type="Gene3D" id="3.40.710.10">
    <property type="entry name" value="DD-peptidase/beta-lactamase superfamily"/>
    <property type="match status" value="2"/>
</dbReference>
<dbReference type="Pfam" id="PF02113">
    <property type="entry name" value="Peptidase_S13"/>
    <property type="match status" value="1"/>
</dbReference>
<keyword evidence="3" id="KW-0645">Protease</keyword>
<reference evidence="3 4" key="1">
    <citation type="submission" date="2019-02" db="EMBL/GenBank/DDBJ databases">
        <title>Deep-cultivation of Planctomycetes and their phenomic and genomic characterization uncovers novel biology.</title>
        <authorList>
            <person name="Wiegand S."/>
            <person name="Jogler M."/>
            <person name="Boedeker C."/>
            <person name="Pinto D."/>
            <person name="Vollmers J."/>
            <person name="Rivas-Marin E."/>
            <person name="Kohn T."/>
            <person name="Peeters S.H."/>
            <person name="Heuer A."/>
            <person name="Rast P."/>
            <person name="Oberbeckmann S."/>
            <person name="Bunk B."/>
            <person name="Jeske O."/>
            <person name="Meyerdierks A."/>
            <person name="Storesund J.E."/>
            <person name="Kallscheuer N."/>
            <person name="Luecker S."/>
            <person name="Lage O.M."/>
            <person name="Pohl T."/>
            <person name="Merkel B.J."/>
            <person name="Hornburger P."/>
            <person name="Mueller R.-W."/>
            <person name="Bruemmer F."/>
            <person name="Labrenz M."/>
            <person name="Spormann A.M."/>
            <person name="Op den Camp H."/>
            <person name="Overmann J."/>
            <person name="Amann R."/>
            <person name="Jetten M.S.M."/>
            <person name="Mascher T."/>
            <person name="Medema M.H."/>
            <person name="Devos D.P."/>
            <person name="Kaster A.-K."/>
            <person name="Ovreas L."/>
            <person name="Rohde M."/>
            <person name="Galperin M.Y."/>
            <person name="Jogler C."/>
        </authorList>
    </citation>
    <scope>NUCLEOTIDE SEQUENCE [LARGE SCALE GENOMIC DNA]</scope>
    <source>
        <strain evidence="3 4">ETA_A8</strain>
    </source>
</reference>
<keyword evidence="4" id="KW-1185">Reference proteome</keyword>
<dbReference type="NCBIfam" id="TIGR00666">
    <property type="entry name" value="PBP4"/>
    <property type="match status" value="1"/>
</dbReference>
<dbReference type="KEGG" id="aagg:ETAA8_70470"/>
<sequence length="523" mass="55726">MRLPFIAGSVISLAACCFLFIGGLPLRAEEPLDKQLAAVLDEAPYRHSHWGLLFVELKSGEVVFEHNRHKLFAPASATKLYSVAAALDGLGADYRFRTPVFARGELGADGKLKGDLILRASGDPTLGGRTNDKGEIAFTDSDHTYANWSGDAGITPQDPLNGLNDLARQVSAAGVKHVEGDVFVDDRLFEIAEASGSGPKQVSPIVINDNVIDLILKPGEVGKPAEITWRPQCSVVRVEARVETIAAGGKLETFVREQADGLITVTGKVPADKAPLVKIHEVTEAAGWARSLFIEALERAGVTVASKPALKHPACSLPTASSYAEHQQVAELVSLPFAENAKLILKVSHNLHASELPLLLAASKGKRTLAQGMQLQREFLLRAGLDADSISFGGGAGGARADYVTPHATVQLLQYLSTRADFAVLERALPIMGVDGTLAKTVKPDSVVRGKVHAKTGTLVWENVLNDRGLIASKALAGYLTTASGQRVVFAAFVNGVHSREGVDSKRIGSDLGRICEMVHRAK</sequence>
<dbReference type="RefSeq" id="WP_202921437.1">
    <property type="nucleotide sequence ID" value="NZ_CP036274.1"/>
</dbReference>
<protein>
    <submittedName>
        <fullName evidence="3">D-alanyl-D-alanine carboxypeptidase</fullName>
        <ecNumber evidence="3">3.4.16.4</ecNumber>
    </submittedName>
</protein>
<keyword evidence="2 3" id="KW-0378">Hydrolase</keyword>
<dbReference type="Gene3D" id="3.50.80.20">
    <property type="entry name" value="D-Ala-D-Ala carboxypeptidase C, peptidase S13"/>
    <property type="match status" value="1"/>
</dbReference>
<dbReference type="PANTHER" id="PTHR30023:SF0">
    <property type="entry name" value="PENICILLIN-SENSITIVE CARBOXYPEPTIDASE A"/>
    <property type="match status" value="1"/>
</dbReference>
<dbReference type="InterPro" id="IPR012338">
    <property type="entry name" value="Beta-lactam/transpept-like"/>
</dbReference>
<dbReference type="GO" id="GO:0006508">
    <property type="term" value="P:proteolysis"/>
    <property type="evidence" value="ECO:0007669"/>
    <property type="project" value="InterPro"/>
</dbReference>
<dbReference type="AlphaFoldDB" id="A0A517YNS7"/>